<proteinExistence type="predicted"/>
<dbReference type="PhylomeDB" id="A0A0G4GPJ1"/>
<keyword evidence="1" id="KW-1133">Transmembrane helix</keyword>
<accession>A0A0G4GPJ1</accession>
<sequence length="240" mass="26761">MGDITLRHRLDLWSRTRAVEVMQPDHIGRMVDHYRRKRLGASTKDIVAPLKMTSTIEQAAFDVNAAMYGIVKTDIGATAQAAAHTSVGGVPSSVSPWGWLKGRWWLVALVCVGILVAMMGAAVCRQEVSQPAAVGQGPADVFVRSPSGVFYQVVRPGSGPKPTRDQRVKVDYIWWADDFDGQDKKDEYRGMKGRVSDEPEWWQQVFTDMRVGEVRRYILPARVCATGEEAYIELRLVAIL</sequence>
<dbReference type="GO" id="GO:0003755">
    <property type="term" value="F:peptidyl-prolyl cis-trans isomerase activity"/>
    <property type="evidence" value="ECO:0007669"/>
    <property type="project" value="InterPro"/>
</dbReference>
<feature type="transmembrane region" description="Helical" evidence="1">
    <location>
        <begin position="104"/>
        <end position="123"/>
    </location>
</feature>
<dbReference type="InParanoid" id="A0A0G4GPJ1"/>
<keyword evidence="1" id="KW-0472">Membrane</keyword>
<dbReference type="SUPFAM" id="SSF54534">
    <property type="entry name" value="FKBP-like"/>
    <property type="match status" value="1"/>
</dbReference>
<keyword evidence="1" id="KW-0812">Transmembrane</keyword>
<dbReference type="Proteomes" id="UP000041254">
    <property type="component" value="Unassembled WGS sequence"/>
</dbReference>
<protein>
    <submittedName>
        <fullName evidence="2">Uncharacterized protein</fullName>
    </submittedName>
</protein>
<evidence type="ECO:0000313" key="3">
    <source>
        <dbReference type="Proteomes" id="UP000041254"/>
    </source>
</evidence>
<evidence type="ECO:0000313" key="2">
    <source>
        <dbReference type="EMBL" id="CEM32276.1"/>
    </source>
</evidence>
<dbReference type="Gene3D" id="3.10.50.40">
    <property type="match status" value="1"/>
</dbReference>
<reference evidence="2 3" key="1">
    <citation type="submission" date="2014-11" db="EMBL/GenBank/DDBJ databases">
        <authorList>
            <person name="Zhu J."/>
            <person name="Qi W."/>
            <person name="Song R."/>
        </authorList>
    </citation>
    <scope>NUCLEOTIDE SEQUENCE [LARGE SCALE GENOMIC DNA]</scope>
</reference>
<dbReference type="VEuPathDB" id="CryptoDB:Vbra_986"/>
<keyword evidence="3" id="KW-1185">Reference proteome</keyword>
<gene>
    <name evidence="2" type="ORF">Vbra_986</name>
</gene>
<dbReference type="InterPro" id="IPR046357">
    <property type="entry name" value="PPIase_dom_sf"/>
</dbReference>
<evidence type="ECO:0000256" key="1">
    <source>
        <dbReference type="SAM" id="Phobius"/>
    </source>
</evidence>
<name>A0A0G4GPJ1_VITBC</name>
<dbReference type="EMBL" id="CDMY01000748">
    <property type="protein sequence ID" value="CEM32276.1"/>
    <property type="molecule type" value="Genomic_DNA"/>
</dbReference>
<organism evidence="2 3">
    <name type="scientific">Vitrella brassicaformis (strain CCMP3155)</name>
    <dbReference type="NCBI Taxonomy" id="1169540"/>
    <lineage>
        <taxon>Eukaryota</taxon>
        <taxon>Sar</taxon>
        <taxon>Alveolata</taxon>
        <taxon>Colpodellida</taxon>
        <taxon>Vitrellaceae</taxon>
        <taxon>Vitrella</taxon>
    </lineage>
</organism>
<dbReference type="AlphaFoldDB" id="A0A0G4GPJ1"/>